<sequence>VIIENLVIYDGTNSTKQHVKIIEFFYSCERPIVMTRCKYRQYFHLRSAPTAFMIRSLVSRFEELSSVAYHPGRGAHRNIYSEDSV</sequence>
<proteinExistence type="predicted"/>
<comment type="caution">
    <text evidence="2">The sequence shown here is derived from an EMBL/GenBank/DDBJ whole genome shotgun (WGS) entry which is preliminary data.</text>
</comment>
<dbReference type="Pfam" id="PF16087">
    <property type="entry name" value="DUF4817"/>
    <property type="match status" value="1"/>
</dbReference>
<accession>A0A8X6GTK5</accession>
<name>A0A8X6GTK5_TRICU</name>
<protein>
    <recommendedName>
        <fullName evidence="1">DUF4817 domain-containing protein</fullName>
    </recommendedName>
</protein>
<dbReference type="InterPro" id="IPR032135">
    <property type="entry name" value="DUF4817"/>
</dbReference>
<evidence type="ECO:0000259" key="1">
    <source>
        <dbReference type="Pfam" id="PF16087"/>
    </source>
</evidence>
<keyword evidence="3" id="KW-1185">Reference proteome</keyword>
<dbReference type="EMBL" id="BMAO01026602">
    <property type="protein sequence ID" value="GFR10907.1"/>
    <property type="molecule type" value="Genomic_DNA"/>
</dbReference>
<reference evidence="2" key="1">
    <citation type="submission" date="2020-07" db="EMBL/GenBank/DDBJ databases">
        <title>Multicomponent nature underlies the extraordinary mechanical properties of spider dragline silk.</title>
        <authorList>
            <person name="Kono N."/>
            <person name="Nakamura H."/>
            <person name="Mori M."/>
            <person name="Yoshida Y."/>
            <person name="Ohtoshi R."/>
            <person name="Malay A.D."/>
            <person name="Moran D.A.P."/>
            <person name="Tomita M."/>
            <person name="Numata K."/>
            <person name="Arakawa K."/>
        </authorList>
    </citation>
    <scope>NUCLEOTIDE SEQUENCE</scope>
</reference>
<feature type="non-terminal residue" evidence="2">
    <location>
        <position position="1"/>
    </location>
</feature>
<evidence type="ECO:0000313" key="3">
    <source>
        <dbReference type="Proteomes" id="UP000887116"/>
    </source>
</evidence>
<gene>
    <name evidence="2" type="ORF">TNCT_448931</name>
</gene>
<feature type="domain" description="DUF4817" evidence="1">
    <location>
        <begin position="14"/>
        <end position="63"/>
    </location>
</feature>
<dbReference type="Proteomes" id="UP000887116">
    <property type="component" value="Unassembled WGS sequence"/>
</dbReference>
<dbReference type="AlphaFoldDB" id="A0A8X6GTK5"/>
<evidence type="ECO:0000313" key="2">
    <source>
        <dbReference type="EMBL" id="GFR10907.1"/>
    </source>
</evidence>
<organism evidence="2 3">
    <name type="scientific">Trichonephila clavata</name>
    <name type="common">Joro spider</name>
    <name type="synonym">Nephila clavata</name>
    <dbReference type="NCBI Taxonomy" id="2740835"/>
    <lineage>
        <taxon>Eukaryota</taxon>
        <taxon>Metazoa</taxon>
        <taxon>Ecdysozoa</taxon>
        <taxon>Arthropoda</taxon>
        <taxon>Chelicerata</taxon>
        <taxon>Arachnida</taxon>
        <taxon>Araneae</taxon>
        <taxon>Araneomorphae</taxon>
        <taxon>Entelegynae</taxon>
        <taxon>Araneoidea</taxon>
        <taxon>Nephilidae</taxon>
        <taxon>Trichonephila</taxon>
    </lineage>
</organism>
<dbReference type="OrthoDB" id="9979538at2759"/>